<feature type="non-terminal residue" evidence="1">
    <location>
        <position position="77"/>
    </location>
</feature>
<accession>A0A166DJW2</accession>
<reference evidence="1 2" key="1">
    <citation type="journal article" date="2016" name="Mol. Biol. Evol.">
        <title>Comparative Genomics of Early-Diverging Mushroom-Forming Fungi Provides Insights into the Origins of Lignocellulose Decay Capabilities.</title>
        <authorList>
            <person name="Nagy L.G."/>
            <person name="Riley R."/>
            <person name="Tritt A."/>
            <person name="Adam C."/>
            <person name="Daum C."/>
            <person name="Floudas D."/>
            <person name="Sun H."/>
            <person name="Yadav J.S."/>
            <person name="Pangilinan J."/>
            <person name="Larsson K.H."/>
            <person name="Matsuura K."/>
            <person name="Barry K."/>
            <person name="Labutti K."/>
            <person name="Kuo R."/>
            <person name="Ohm R.A."/>
            <person name="Bhattacharya S.S."/>
            <person name="Shirouzu T."/>
            <person name="Yoshinaga Y."/>
            <person name="Martin F.M."/>
            <person name="Grigoriev I.V."/>
            <person name="Hibbett D.S."/>
        </authorList>
    </citation>
    <scope>NUCLEOTIDE SEQUENCE [LARGE SCALE GENOMIC DNA]</scope>
    <source>
        <strain evidence="1 2">CBS 109695</strain>
    </source>
</reference>
<name>A0A166DJW2_9AGAM</name>
<protein>
    <submittedName>
        <fullName evidence="1">Uncharacterized protein</fullName>
    </submittedName>
</protein>
<evidence type="ECO:0000313" key="2">
    <source>
        <dbReference type="Proteomes" id="UP000076532"/>
    </source>
</evidence>
<keyword evidence="2" id="KW-1185">Reference proteome</keyword>
<dbReference type="OrthoDB" id="2748701at2759"/>
<gene>
    <name evidence="1" type="ORF">FIBSPDRAFT_796365</name>
</gene>
<evidence type="ECO:0000313" key="1">
    <source>
        <dbReference type="EMBL" id="KZP14794.1"/>
    </source>
</evidence>
<sequence>MDRTPSEIWTNIFAYACTDSGMTARQPSLVSKFIQEASAPVKLQSIAVHGGQQILAFHELLLKTPPHLRQIRYLFLS</sequence>
<dbReference type="Proteomes" id="UP000076532">
    <property type="component" value="Unassembled WGS sequence"/>
</dbReference>
<organism evidence="1 2">
    <name type="scientific">Athelia psychrophila</name>
    <dbReference type="NCBI Taxonomy" id="1759441"/>
    <lineage>
        <taxon>Eukaryota</taxon>
        <taxon>Fungi</taxon>
        <taxon>Dikarya</taxon>
        <taxon>Basidiomycota</taxon>
        <taxon>Agaricomycotina</taxon>
        <taxon>Agaricomycetes</taxon>
        <taxon>Agaricomycetidae</taxon>
        <taxon>Atheliales</taxon>
        <taxon>Atheliaceae</taxon>
        <taxon>Athelia</taxon>
    </lineage>
</organism>
<dbReference type="AlphaFoldDB" id="A0A166DJW2"/>
<dbReference type="EMBL" id="KV417612">
    <property type="protein sequence ID" value="KZP14794.1"/>
    <property type="molecule type" value="Genomic_DNA"/>
</dbReference>
<proteinExistence type="predicted"/>